<dbReference type="Gene3D" id="3.40.640.10">
    <property type="entry name" value="Type I PLP-dependent aspartate aminotransferase-like (Major domain)"/>
    <property type="match status" value="1"/>
</dbReference>
<dbReference type="PATRIC" id="fig|276.5.peg.2052"/>
<evidence type="ECO:0000256" key="5">
    <source>
        <dbReference type="ARBA" id="ARBA00037974"/>
    </source>
</evidence>
<dbReference type="GO" id="GO:0008483">
    <property type="term" value="F:transaminase activity"/>
    <property type="evidence" value="ECO:0007669"/>
    <property type="project" value="UniProtKB-KW"/>
</dbReference>
<evidence type="ECO:0000313" key="7">
    <source>
        <dbReference type="EMBL" id="KGQ21158.1"/>
    </source>
</evidence>
<reference evidence="7 8" key="1">
    <citation type="journal article" date="2015" name="Genome Announc.">
        <title>Draft Genome Sequence of the Thermophile Thermus filiformis ATCC 43280, Producer of Carotenoid-(Di)glucoside-Branched Fatty Acid (Di)esters and Source of Hyperthermostable Enzymes of Biotechnological Interest.</title>
        <authorList>
            <person name="Mandelli F."/>
            <person name="Oliveira Ramires B."/>
            <person name="Couger M.B."/>
            <person name="Paixao D.A."/>
            <person name="Camilo C.M."/>
            <person name="Polikarpov I."/>
            <person name="Prade R."/>
            <person name="Riano-Pachon D.M."/>
            <person name="Squina F.M."/>
        </authorList>
    </citation>
    <scope>NUCLEOTIDE SEQUENCE [LARGE SCALE GENOMIC DNA]</scope>
    <source>
        <strain evidence="7 8">ATCC 43280</strain>
    </source>
</reference>
<dbReference type="InterPro" id="IPR004839">
    <property type="entry name" value="Aminotransferase_I/II_large"/>
</dbReference>
<evidence type="ECO:0000313" key="8">
    <source>
        <dbReference type="Proteomes" id="UP000030364"/>
    </source>
</evidence>
<organism evidence="7 8">
    <name type="scientific">Thermus filiformis</name>
    <dbReference type="NCBI Taxonomy" id="276"/>
    <lineage>
        <taxon>Bacteria</taxon>
        <taxon>Thermotogati</taxon>
        <taxon>Deinococcota</taxon>
        <taxon>Deinococci</taxon>
        <taxon>Thermales</taxon>
        <taxon>Thermaceae</taxon>
        <taxon>Thermus</taxon>
    </lineage>
</organism>
<evidence type="ECO:0000259" key="6">
    <source>
        <dbReference type="Pfam" id="PF00155"/>
    </source>
</evidence>
<dbReference type="Gene3D" id="3.90.1150.10">
    <property type="entry name" value="Aspartate Aminotransferase, domain 1"/>
    <property type="match status" value="1"/>
</dbReference>
<proteinExistence type="inferred from homology"/>
<comment type="similarity">
    <text evidence="5">Belongs to the class-II pyridoxal-phosphate-dependent aminotransferase family. MalY/PatB cystathionine beta-lyase subfamily.</text>
</comment>
<dbReference type="EC" id="4.4.1.13" evidence="2"/>
<gene>
    <name evidence="7" type="ORF">THFILI_04945</name>
</gene>
<dbReference type="EMBL" id="JPSL02000038">
    <property type="protein sequence ID" value="KGQ21158.1"/>
    <property type="molecule type" value="Genomic_DNA"/>
</dbReference>
<dbReference type="OrthoDB" id="9802872at2"/>
<keyword evidence="4" id="KW-0456">Lyase</keyword>
<feature type="domain" description="Aminotransferase class I/classII large" evidence="6">
    <location>
        <begin position="21"/>
        <end position="348"/>
    </location>
</feature>
<dbReference type="InterPro" id="IPR015421">
    <property type="entry name" value="PyrdxlP-dep_Trfase_major"/>
</dbReference>
<dbReference type="InterPro" id="IPR051798">
    <property type="entry name" value="Class-II_PLP-Dep_Aminotrans"/>
</dbReference>
<keyword evidence="7" id="KW-0032">Aminotransferase</keyword>
<comment type="cofactor">
    <cofactor evidence="1">
        <name>pyridoxal 5'-phosphate</name>
        <dbReference type="ChEBI" id="CHEBI:597326"/>
    </cofactor>
</comment>
<comment type="caution">
    <text evidence="7">The sequence shown here is derived from an EMBL/GenBank/DDBJ whole genome shotgun (WGS) entry which is preliminary data.</text>
</comment>
<dbReference type="SUPFAM" id="SSF53383">
    <property type="entry name" value="PLP-dependent transferases"/>
    <property type="match status" value="1"/>
</dbReference>
<evidence type="ECO:0000256" key="3">
    <source>
        <dbReference type="ARBA" id="ARBA00022898"/>
    </source>
</evidence>
<dbReference type="PANTHER" id="PTHR43525">
    <property type="entry name" value="PROTEIN MALY"/>
    <property type="match status" value="1"/>
</dbReference>
<dbReference type="InterPro" id="IPR015424">
    <property type="entry name" value="PyrdxlP-dep_Trfase"/>
</dbReference>
<evidence type="ECO:0000256" key="4">
    <source>
        <dbReference type="ARBA" id="ARBA00023239"/>
    </source>
</evidence>
<dbReference type="Pfam" id="PF00155">
    <property type="entry name" value="Aminotran_1_2"/>
    <property type="match status" value="1"/>
</dbReference>
<sequence>MLPKRKESLKWSAYPEGVLPLWVADMDFPVAEPIRKALLERAQGHLGYPPREGDPELREALREHYGLSGEVLFLPSVVDGLYKAVQAFSAPGEEVVSLLPIYPPFLSAIREQGRKLLPLPLRPQAGGYRMDLEALRARLNPSVRLLLFCQPQNPTGRVFTREELSALAELARAHGLIVVSDELHRDLVYGPPAPSFAEVLPERSLVLLGPGKAFNLAGLPIGAAVGPSYLVGRLKEAFGHLPFPNVLAQAAWKAGLLEGGEWLRKTLARLRANRDRVAAWAREVGLEHLPPEGTYLAWLGTPIPEAARFFLERARVALNPGESFGGESRFVRLNFATYPEVLEEALARMERALRE</sequence>
<keyword evidence="7" id="KW-0808">Transferase</keyword>
<protein>
    <recommendedName>
        <fullName evidence="2">cysteine-S-conjugate beta-lyase</fullName>
        <ecNumber evidence="2">4.4.1.13</ecNumber>
    </recommendedName>
</protein>
<dbReference type="GO" id="GO:0030170">
    <property type="term" value="F:pyridoxal phosphate binding"/>
    <property type="evidence" value="ECO:0007669"/>
    <property type="project" value="InterPro"/>
</dbReference>
<dbReference type="AlphaFoldDB" id="A0A0A2WN09"/>
<evidence type="ECO:0000256" key="2">
    <source>
        <dbReference type="ARBA" id="ARBA00012224"/>
    </source>
</evidence>
<keyword evidence="8" id="KW-1185">Reference proteome</keyword>
<dbReference type="GO" id="GO:0047804">
    <property type="term" value="F:cysteine-S-conjugate beta-lyase activity"/>
    <property type="evidence" value="ECO:0007669"/>
    <property type="project" value="UniProtKB-EC"/>
</dbReference>
<dbReference type="STRING" id="276.THFILI_04945"/>
<evidence type="ECO:0000256" key="1">
    <source>
        <dbReference type="ARBA" id="ARBA00001933"/>
    </source>
</evidence>
<dbReference type="Proteomes" id="UP000030364">
    <property type="component" value="Unassembled WGS sequence"/>
</dbReference>
<dbReference type="RefSeq" id="WP_038066781.1">
    <property type="nucleotide sequence ID" value="NZ_JPSL02000038.1"/>
</dbReference>
<dbReference type="InterPro" id="IPR015422">
    <property type="entry name" value="PyrdxlP-dep_Trfase_small"/>
</dbReference>
<dbReference type="PANTHER" id="PTHR43525:SF1">
    <property type="entry name" value="PROTEIN MALY"/>
    <property type="match status" value="1"/>
</dbReference>
<name>A0A0A2WN09_THEFI</name>
<keyword evidence="3" id="KW-0663">Pyridoxal phosphate</keyword>
<accession>A0A0A2WN09</accession>
<dbReference type="CDD" id="cd00609">
    <property type="entry name" value="AAT_like"/>
    <property type="match status" value="1"/>
</dbReference>